<dbReference type="GO" id="GO:0005634">
    <property type="term" value="C:nucleus"/>
    <property type="evidence" value="ECO:0007669"/>
    <property type="project" value="UniProtKB-SubCell"/>
</dbReference>
<dbReference type="OrthoDB" id="121932at2759"/>
<keyword evidence="2" id="KW-0539">Nucleus</keyword>
<keyword evidence="5" id="KW-1185">Reference proteome</keyword>
<feature type="compositionally biased region" description="Polar residues" evidence="3">
    <location>
        <begin position="1"/>
        <end position="13"/>
    </location>
</feature>
<evidence type="ECO:0000313" key="4">
    <source>
        <dbReference type="EMBL" id="ORX38338.1"/>
    </source>
</evidence>
<sequence>MRIHLSVNSHQLDPSSGAGPSSGPLAKIGGELVLIELQGELSWEGEQSGKVVGVLGLDRPDKPTLHLGEHHLLHGKITTLQKPYAVIRRQLETVPMDDEEGDRANQSDDGEAADDDHDDEDDTTPDKKLRSKHGQGNDDEEDEEDEEPLFPLSDPIRTPHHTGAPPSSSPIYPPSVARDYSSELGFSSPARWDAEDEQEDEDEEAQTTRAALEIQRLTAQKRRGKRKRGEKQVRTKHYEVVGVVWKKVVFALRPEPIVTATVLPE</sequence>
<dbReference type="STRING" id="4999.A0A1Y1UJV8"/>
<evidence type="ECO:0000256" key="3">
    <source>
        <dbReference type="SAM" id="MobiDB-lite"/>
    </source>
</evidence>
<reference evidence="4 5" key="1">
    <citation type="submission" date="2017-03" db="EMBL/GenBank/DDBJ databases">
        <title>Widespread Adenine N6-methylation of Active Genes in Fungi.</title>
        <authorList>
            <consortium name="DOE Joint Genome Institute"/>
            <person name="Mondo S.J."/>
            <person name="Dannebaum R.O."/>
            <person name="Kuo R.C."/>
            <person name="Louie K.B."/>
            <person name="Bewick A.J."/>
            <person name="Labutti K."/>
            <person name="Haridas S."/>
            <person name="Kuo A."/>
            <person name="Salamov A."/>
            <person name="Ahrendt S.R."/>
            <person name="Lau R."/>
            <person name="Bowen B.P."/>
            <person name="Lipzen A."/>
            <person name="Sullivan W."/>
            <person name="Andreopoulos W.B."/>
            <person name="Clum A."/>
            <person name="Lindquist E."/>
            <person name="Daum C."/>
            <person name="Northen T.R."/>
            <person name="Ramamoorthy G."/>
            <person name="Schmitz R.J."/>
            <person name="Gryganskyi A."/>
            <person name="Culley D."/>
            <person name="Magnuson J."/>
            <person name="James T.Y."/>
            <person name="O'Malley M.A."/>
            <person name="Stajich J.E."/>
            <person name="Spatafora J.W."/>
            <person name="Visel A."/>
            <person name="Grigoriev I.V."/>
        </authorList>
    </citation>
    <scope>NUCLEOTIDE SEQUENCE [LARGE SCALE GENOMIC DNA]</scope>
    <source>
        <strain evidence="4 5">NRRL Y-17943</strain>
    </source>
</reference>
<dbReference type="PANTHER" id="PTHR28605:SF1">
    <property type="entry name" value="CHROMOSOME TRANSMISSION FIDELITY FACTOR 8"/>
    <property type="match status" value="1"/>
</dbReference>
<feature type="compositionally biased region" description="Acidic residues" evidence="3">
    <location>
        <begin position="108"/>
        <end position="123"/>
    </location>
</feature>
<dbReference type="GeneID" id="33557096"/>
<name>A0A1Y1UJV8_9TREE</name>
<dbReference type="Proteomes" id="UP000193218">
    <property type="component" value="Unassembled WGS sequence"/>
</dbReference>
<feature type="region of interest" description="Disordered" evidence="3">
    <location>
        <begin position="93"/>
        <end position="207"/>
    </location>
</feature>
<evidence type="ECO:0000256" key="2">
    <source>
        <dbReference type="ARBA" id="ARBA00023242"/>
    </source>
</evidence>
<evidence type="ECO:0008006" key="6">
    <source>
        <dbReference type="Google" id="ProtNLM"/>
    </source>
</evidence>
<dbReference type="AlphaFoldDB" id="A0A1Y1UJV8"/>
<dbReference type="PANTHER" id="PTHR28605">
    <property type="entry name" value="CTF8, CHROMOSOME TRANSMISSION FIDELITY FACTOR 8 HOMOLOG (S. CEREVISIAE)"/>
    <property type="match status" value="1"/>
</dbReference>
<dbReference type="RefSeq" id="XP_021872260.1">
    <property type="nucleotide sequence ID" value="XM_022015288.1"/>
</dbReference>
<proteinExistence type="predicted"/>
<comment type="caution">
    <text evidence="4">The sequence shown here is derived from an EMBL/GenBank/DDBJ whole genome shotgun (WGS) entry which is preliminary data.</text>
</comment>
<organism evidence="4 5">
    <name type="scientific">Kockovaella imperatae</name>
    <dbReference type="NCBI Taxonomy" id="4999"/>
    <lineage>
        <taxon>Eukaryota</taxon>
        <taxon>Fungi</taxon>
        <taxon>Dikarya</taxon>
        <taxon>Basidiomycota</taxon>
        <taxon>Agaricomycotina</taxon>
        <taxon>Tremellomycetes</taxon>
        <taxon>Tremellales</taxon>
        <taxon>Cuniculitremaceae</taxon>
        <taxon>Kockovaella</taxon>
    </lineage>
</organism>
<feature type="compositionally biased region" description="Low complexity" evidence="3">
    <location>
        <begin position="14"/>
        <end position="24"/>
    </location>
</feature>
<feature type="region of interest" description="Disordered" evidence="3">
    <location>
        <begin position="1"/>
        <end position="24"/>
    </location>
</feature>
<feature type="compositionally biased region" description="Acidic residues" evidence="3">
    <location>
        <begin position="194"/>
        <end position="205"/>
    </location>
</feature>
<gene>
    <name evidence="4" type="ORF">BD324DRAFT_620478</name>
</gene>
<evidence type="ECO:0000256" key="1">
    <source>
        <dbReference type="ARBA" id="ARBA00004123"/>
    </source>
</evidence>
<dbReference type="InParanoid" id="A0A1Y1UJV8"/>
<feature type="compositionally biased region" description="Acidic residues" evidence="3">
    <location>
        <begin position="137"/>
        <end position="148"/>
    </location>
</feature>
<accession>A0A1Y1UJV8</accession>
<comment type="subcellular location">
    <subcellularLocation>
        <location evidence="1">Nucleus</location>
    </subcellularLocation>
</comment>
<dbReference type="EMBL" id="NBSH01000004">
    <property type="protein sequence ID" value="ORX38338.1"/>
    <property type="molecule type" value="Genomic_DNA"/>
</dbReference>
<evidence type="ECO:0000313" key="5">
    <source>
        <dbReference type="Proteomes" id="UP000193218"/>
    </source>
</evidence>
<protein>
    <recommendedName>
        <fullName evidence="6">Chromosome transmission fidelity protein 8</fullName>
    </recommendedName>
</protein>